<dbReference type="SUPFAM" id="SSF53474">
    <property type="entry name" value="alpha/beta-Hydrolases"/>
    <property type="match status" value="3"/>
</dbReference>
<name>A0A5N4AL69_PHOPY</name>
<evidence type="ECO:0000313" key="7">
    <source>
        <dbReference type="EMBL" id="KAB0798054.1"/>
    </source>
</evidence>
<comment type="similarity">
    <text evidence="1">Belongs to the type-B carboxylesterase/lipase family.</text>
</comment>
<dbReference type="InterPro" id="IPR019826">
    <property type="entry name" value="Carboxylesterase_B_AS"/>
</dbReference>
<organism evidence="7 8">
    <name type="scientific">Photinus pyralis</name>
    <name type="common">Common eastern firefly</name>
    <name type="synonym">Lampyris pyralis</name>
    <dbReference type="NCBI Taxonomy" id="7054"/>
    <lineage>
        <taxon>Eukaryota</taxon>
        <taxon>Metazoa</taxon>
        <taxon>Ecdysozoa</taxon>
        <taxon>Arthropoda</taxon>
        <taxon>Hexapoda</taxon>
        <taxon>Insecta</taxon>
        <taxon>Pterygota</taxon>
        <taxon>Neoptera</taxon>
        <taxon>Endopterygota</taxon>
        <taxon>Coleoptera</taxon>
        <taxon>Polyphaga</taxon>
        <taxon>Elateriformia</taxon>
        <taxon>Elateroidea</taxon>
        <taxon>Lampyridae</taxon>
        <taxon>Lampyrinae</taxon>
        <taxon>Photinus</taxon>
    </lineage>
</organism>
<dbReference type="PANTHER" id="PTHR43142:SF1">
    <property type="entry name" value="CARBOXYLIC ESTER HYDROLASE"/>
    <property type="match status" value="1"/>
</dbReference>
<keyword evidence="2" id="KW-0719">Serine esterase</keyword>
<dbReference type="PANTHER" id="PTHR43142">
    <property type="entry name" value="CARBOXYLIC ESTER HYDROLASE"/>
    <property type="match status" value="1"/>
</dbReference>
<dbReference type="Gene3D" id="3.40.50.1820">
    <property type="entry name" value="alpha/beta hydrolase"/>
    <property type="match status" value="3"/>
</dbReference>
<gene>
    <name evidence="7" type="ORF">PPYR_09047</name>
</gene>
<evidence type="ECO:0000256" key="4">
    <source>
        <dbReference type="ARBA" id="ARBA00023157"/>
    </source>
</evidence>
<evidence type="ECO:0000256" key="5">
    <source>
        <dbReference type="ARBA" id="ARBA00023180"/>
    </source>
</evidence>
<evidence type="ECO:0000256" key="1">
    <source>
        <dbReference type="ARBA" id="ARBA00005964"/>
    </source>
</evidence>
<keyword evidence="8" id="KW-1185">Reference proteome</keyword>
<dbReference type="EMBL" id="VVIM01000006">
    <property type="protein sequence ID" value="KAB0798054.1"/>
    <property type="molecule type" value="Genomic_DNA"/>
</dbReference>
<evidence type="ECO:0000256" key="3">
    <source>
        <dbReference type="ARBA" id="ARBA00022801"/>
    </source>
</evidence>
<keyword evidence="4" id="KW-1015">Disulfide bond</keyword>
<dbReference type="PROSITE" id="PS00941">
    <property type="entry name" value="CARBOXYLESTERASE_B_2"/>
    <property type="match status" value="3"/>
</dbReference>
<dbReference type="PROSITE" id="PS00122">
    <property type="entry name" value="CARBOXYLESTERASE_B_1"/>
    <property type="match status" value="1"/>
</dbReference>
<evidence type="ECO:0000259" key="6">
    <source>
        <dbReference type="Pfam" id="PF00135"/>
    </source>
</evidence>
<keyword evidence="3" id="KW-0378">Hydrolase</keyword>
<dbReference type="GO" id="GO:0052689">
    <property type="term" value="F:carboxylic ester hydrolase activity"/>
    <property type="evidence" value="ECO:0007669"/>
    <property type="project" value="UniProtKB-KW"/>
</dbReference>
<feature type="domain" description="Carboxylesterase type B" evidence="6">
    <location>
        <begin position="1090"/>
        <end position="1609"/>
    </location>
</feature>
<evidence type="ECO:0000256" key="2">
    <source>
        <dbReference type="ARBA" id="ARBA00022487"/>
    </source>
</evidence>
<accession>A0A5N4AL69</accession>
<dbReference type="Pfam" id="PF00135">
    <property type="entry name" value="COesterase"/>
    <property type="match status" value="3"/>
</dbReference>
<dbReference type="InterPro" id="IPR029058">
    <property type="entry name" value="AB_hydrolase_fold"/>
</dbReference>
<dbReference type="InParanoid" id="A0A5N4AL69"/>
<feature type="domain" description="Carboxylesterase type B" evidence="6">
    <location>
        <begin position="520"/>
        <end position="1039"/>
    </location>
</feature>
<reference evidence="7 8" key="1">
    <citation type="journal article" date="2018" name="Elife">
        <title>Firefly genomes illuminate parallel origins of bioluminescence in beetles.</title>
        <authorList>
            <person name="Fallon T.R."/>
            <person name="Lower S.E."/>
            <person name="Chang C.H."/>
            <person name="Bessho-Uehara M."/>
            <person name="Martin G.J."/>
            <person name="Bewick A.J."/>
            <person name="Behringer M."/>
            <person name="Debat H.J."/>
            <person name="Wong I."/>
            <person name="Day J.C."/>
            <person name="Suvorov A."/>
            <person name="Silva C.J."/>
            <person name="Stanger-Hall K.F."/>
            <person name="Hall D.W."/>
            <person name="Schmitz R.J."/>
            <person name="Nelson D.R."/>
            <person name="Lewis S.M."/>
            <person name="Shigenobu S."/>
            <person name="Bybee S.M."/>
            <person name="Larracuente A.M."/>
            <person name="Oba Y."/>
            <person name="Weng J.K."/>
        </authorList>
    </citation>
    <scope>NUCLEOTIDE SEQUENCE [LARGE SCALE GENOMIC DNA]</scope>
    <source>
        <strain evidence="7">1611_PpyrPB1</strain>
        <tissue evidence="7">Whole body</tissue>
    </source>
</reference>
<sequence length="1614" mass="181650">MDLKVEIDTGVLEGQYVNGLTRTFSSFTKIPYAEPPLNKLRFAAPRPALPWKGTLNAKLETPLCPQIKLFTSSTLTGEEDCLYLNVFTPKVERNETNNLPVMVFFHGGSFRLGAATTLKPHAFLEKNIVLVTVSYRLGALGFLSTGDEASPGNNGLKDQNLSIQWVKKHIHHFGGNPNKITIFGQSVGGGSAYYHMLSPLSNDLINGVICQSGIGNAKWTFGSRDEGKFLSKKFAKLLNCSTDYSHVMVECLRKVSSRDILLTQLKLSVPNISKSIPTFRPVIEPEVRGAFLTQPSLDIIKSGNFTNVPFMVGITANEGCMCTVDHCQDRTAITKFNRHFDEIISQEIGIDYRIDKKYITREVKRFYFKNQTLTCDDKGRTNISNMYTDALFLDPINEVLELYLKYNLTSLYHYNFEYKSTTLPSTSAAMGDPLHDYGVCHSDDMNYFSCDPNSLKHYSPKDRAVVERMVNMWTNFAIYGNPTPLDGEWKTVKTKDLEYYAIKGPQGGKMSKRLHGNPYPKVGIDSGVLEGKYVNGLTRTFSSFTKIPYAEPPLNQLRFAAPRPARPWKGILNAKLEPPVCPQMLPYENSFPRGEEDCLYLNVFTPKVEGNDTNGIPVMIFFHGGSFRLGAATMLKPYAFLEANIVLVTVNYRLGAFGFLSTGDEASPGNYGLKDQNLSIQWVKRHIHHFGGNPNKITIFGQSVGGASAHYHMLSPLSKDLINGVICQSGLGNAKWMFEPRDEGKYLAKKLAKLLNCSTDYSHGMVECLRNVSAREIVLTQLKLPKPNITKSLPIFKPVIEPDVRGAFLTQHPLDIIRSGNFAKVPFMAGITANDGCICTVDHCKDSTAITEFNYNFDEIISNEIGIDHRMDKKYITKELKRFYFKDQVITCNDKGRVNISNMYTDALFLAPTNEVLELYLKYNHTSLYNYDFEYKSTLLTSTSAVIGDAVHDYGVCHSDDMNYFSCDPNSLKHYSSNDRAMVVRMVNMWTNFAIYGNPTPFDGAWKTVKTNDLEYYAIEGPQGGKMSKRLHSKRADFWRHLQVYLISGVFVIRTLTPNINFISLRHDNMINYGLYFWVYTTAVVVAMHPKVKIDTGVLEGQYVNGLTRKFASFTKIPYAEPPLNQLRFAVPRPVLPWKGILNAKLEPPICPQMLPYKNSPPIGEEDCLYLNVYTPKVERNDTNYIPVMIFFHGGSFSFGSGTLLKPHALLEADIVLVTVNYRLGALGFLSTGDEASPGNYGLKDQNLSIQWVKRHIRHFGGNPNKITIFGESAGGASAHYHMLSPLSKDLINGVISQSGLANARWTFETRDEGQCLSKKLAKLLNCSTDYSHGMVDCLRKVSSRDIVLIQVKLPLPNTSKHMPIFKPVIETDVKGAFLTQPPLEIIRGGDFAKVPFLVGITANDGCVCTVDHCEDRTAIAEFNRHFEEIIANEMGIDHRMDKNYTAQEIKRFYFKNQLITCNDKGRENISNMYTDALFLAPTNEVLELYLKYNHTSLYNYDFEYKSSTLPSTSAIIGDALRDYGICHSDDMNFLSGDPNSLKYYSSKDRAVVDRMVNMWTNFAIYGNPTPFDGAWKTVKTNDLEYYAIKGPQGGKMSKNLYSDRANFWRNLQL</sequence>
<dbReference type="Proteomes" id="UP000327044">
    <property type="component" value="Unassembled WGS sequence"/>
</dbReference>
<proteinExistence type="inferred from homology"/>
<dbReference type="InterPro" id="IPR019819">
    <property type="entry name" value="Carboxylesterase_B_CS"/>
</dbReference>
<comment type="caution">
    <text evidence="7">The sequence shown here is derived from an EMBL/GenBank/DDBJ whole genome shotgun (WGS) entry which is preliminary data.</text>
</comment>
<dbReference type="InterPro" id="IPR002018">
    <property type="entry name" value="CarbesteraseB"/>
</dbReference>
<evidence type="ECO:0000313" key="8">
    <source>
        <dbReference type="Proteomes" id="UP000327044"/>
    </source>
</evidence>
<protein>
    <recommendedName>
        <fullName evidence="6">Carboxylesterase type B domain-containing protein</fullName>
    </recommendedName>
</protein>
<feature type="domain" description="Carboxylesterase type B" evidence="6">
    <location>
        <begin position="3"/>
        <end position="507"/>
    </location>
</feature>
<keyword evidence="5" id="KW-0325">Glycoprotein</keyword>